<evidence type="ECO:0000256" key="1">
    <source>
        <dbReference type="SAM" id="SignalP"/>
    </source>
</evidence>
<dbReference type="EMBL" id="BMLS01000001">
    <property type="protein sequence ID" value="GGO65302.1"/>
    <property type="molecule type" value="Genomic_DNA"/>
</dbReference>
<feature type="chain" id="PRO_5037388884" description="Beta-lactamase-related domain-containing protein" evidence="1">
    <location>
        <begin position="20"/>
        <end position="364"/>
    </location>
</feature>
<sequence length="364" mass="40599">MRKITTLLACLLCISSLQAANKQSDLKKKLDNYIETAVMSKDVVGFNLAVVSADDVLYRGAFGVKNIYTQEPVTSTSLFHIASVTKTFVGAALMQLHEQGKLDLDAPVTTVVPYFKLVDGRYKDLTIRQFASHISGMPDFDSDPWHHKEYDDGALERFVRDFISHKFLTEAPSTKYQYCNTGYELLGDVIAKASGTTFEDYVHQHILKPLEMNSSTLLIRDADFSELNSLHHKKDGKNAVHDIYPYNRAHGPSSTMISNQDDMIKYLQMYLNKGQLNGQQLLSPTAVNAMFAPALGKFDNVGLSWHRKEQDGQLVIYHGGNDGFKAYAAMLPELNIGIVFLTNTAHSPYHELADNLVAIVKASL</sequence>
<dbReference type="PANTHER" id="PTHR46825">
    <property type="entry name" value="D-ALANYL-D-ALANINE-CARBOXYPEPTIDASE/ENDOPEPTIDASE AMPH"/>
    <property type="match status" value="1"/>
</dbReference>
<evidence type="ECO:0000313" key="4">
    <source>
        <dbReference type="Proteomes" id="UP000606935"/>
    </source>
</evidence>
<reference evidence="3" key="1">
    <citation type="journal article" date="2014" name="Int. J. Syst. Evol. Microbiol.">
        <title>Complete genome sequence of Corynebacterium casei LMG S-19264T (=DSM 44701T), isolated from a smear-ripened cheese.</title>
        <authorList>
            <consortium name="US DOE Joint Genome Institute (JGI-PGF)"/>
            <person name="Walter F."/>
            <person name="Albersmeier A."/>
            <person name="Kalinowski J."/>
            <person name="Ruckert C."/>
        </authorList>
    </citation>
    <scope>NUCLEOTIDE SEQUENCE</scope>
    <source>
        <strain evidence="3">CGMCC 1.7086</strain>
    </source>
</reference>
<name>A0A917YV49_9ALTE</name>
<proteinExistence type="predicted"/>
<gene>
    <name evidence="3" type="ORF">GCM10010982_06790</name>
</gene>
<dbReference type="Pfam" id="PF00144">
    <property type="entry name" value="Beta-lactamase"/>
    <property type="match status" value="1"/>
</dbReference>
<evidence type="ECO:0000259" key="2">
    <source>
        <dbReference type="Pfam" id="PF00144"/>
    </source>
</evidence>
<accession>A0A917YV49</accession>
<dbReference type="RefSeq" id="WP_188690285.1">
    <property type="nucleotide sequence ID" value="NZ_BMLS01000001.1"/>
</dbReference>
<protein>
    <recommendedName>
        <fullName evidence="2">Beta-lactamase-related domain-containing protein</fullName>
    </recommendedName>
</protein>
<feature type="domain" description="Beta-lactamase-related" evidence="2">
    <location>
        <begin position="30"/>
        <end position="358"/>
    </location>
</feature>
<keyword evidence="1" id="KW-0732">Signal</keyword>
<feature type="signal peptide" evidence="1">
    <location>
        <begin position="1"/>
        <end position="19"/>
    </location>
</feature>
<organism evidence="3 4">
    <name type="scientific">Bowmanella pacifica</name>
    <dbReference type="NCBI Taxonomy" id="502051"/>
    <lineage>
        <taxon>Bacteria</taxon>
        <taxon>Pseudomonadati</taxon>
        <taxon>Pseudomonadota</taxon>
        <taxon>Gammaproteobacteria</taxon>
        <taxon>Alteromonadales</taxon>
        <taxon>Alteromonadaceae</taxon>
        <taxon>Bowmanella</taxon>
    </lineage>
</organism>
<keyword evidence="4" id="KW-1185">Reference proteome</keyword>
<dbReference type="PANTHER" id="PTHR46825:SF9">
    <property type="entry name" value="BETA-LACTAMASE-RELATED DOMAIN-CONTAINING PROTEIN"/>
    <property type="match status" value="1"/>
</dbReference>
<evidence type="ECO:0000313" key="3">
    <source>
        <dbReference type="EMBL" id="GGO65302.1"/>
    </source>
</evidence>
<dbReference type="InterPro" id="IPR012338">
    <property type="entry name" value="Beta-lactam/transpept-like"/>
</dbReference>
<reference evidence="3" key="2">
    <citation type="submission" date="2020-09" db="EMBL/GenBank/DDBJ databases">
        <authorList>
            <person name="Sun Q."/>
            <person name="Zhou Y."/>
        </authorList>
    </citation>
    <scope>NUCLEOTIDE SEQUENCE</scope>
    <source>
        <strain evidence="3">CGMCC 1.7086</strain>
    </source>
</reference>
<dbReference type="AlphaFoldDB" id="A0A917YV49"/>
<dbReference type="InterPro" id="IPR050491">
    <property type="entry name" value="AmpC-like"/>
</dbReference>
<dbReference type="Proteomes" id="UP000606935">
    <property type="component" value="Unassembled WGS sequence"/>
</dbReference>
<comment type="caution">
    <text evidence="3">The sequence shown here is derived from an EMBL/GenBank/DDBJ whole genome shotgun (WGS) entry which is preliminary data.</text>
</comment>
<dbReference type="SUPFAM" id="SSF56601">
    <property type="entry name" value="beta-lactamase/transpeptidase-like"/>
    <property type="match status" value="1"/>
</dbReference>
<dbReference type="InterPro" id="IPR001466">
    <property type="entry name" value="Beta-lactam-related"/>
</dbReference>
<dbReference type="Gene3D" id="3.40.710.10">
    <property type="entry name" value="DD-peptidase/beta-lactamase superfamily"/>
    <property type="match status" value="1"/>
</dbReference>